<accession>A0A9J5WAI6</accession>
<proteinExistence type="predicted"/>
<gene>
    <name evidence="2" type="ORF">H5410_062304</name>
</gene>
<evidence type="ECO:0000313" key="2">
    <source>
        <dbReference type="EMBL" id="KAG5572538.1"/>
    </source>
</evidence>
<sequence length="175" mass="19514">MRLAMETYNNQIWLSTVSEVAFSRWTTPMSAAPVFSTLVHTTMEDSLSTTTPTNLVSSSQDSSSLPPSSPRHEENLDLQEIKSILELMMETQMDIIVLREVKGSLVELSFSEEKMKASLKQIEHFIPSIILSPILYLRIVMTDGCRPTILILLNSSSTTTTCCSGCEEVLKSHNL</sequence>
<protein>
    <submittedName>
        <fullName evidence="2">Uncharacterized protein</fullName>
    </submittedName>
</protein>
<reference evidence="2 3" key="1">
    <citation type="submission" date="2020-09" db="EMBL/GenBank/DDBJ databases">
        <title>De no assembly of potato wild relative species, Solanum commersonii.</title>
        <authorList>
            <person name="Cho K."/>
        </authorList>
    </citation>
    <scope>NUCLEOTIDE SEQUENCE [LARGE SCALE GENOMIC DNA]</scope>
    <source>
        <strain evidence="2">LZ3.2</strain>
        <tissue evidence="2">Leaf</tissue>
    </source>
</reference>
<dbReference type="Proteomes" id="UP000824120">
    <property type="component" value="Chromosome 12"/>
</dbReference>
<feature type="region of interest" description="Disordered" evidence="1">
    <location>
        <begin position="49"/>
        <end position="73"/>
    </location>
</feature>
<dbReference type="AlphaFoldDB" id="A0A9J5WAI6"/>
<organism evidence="2 3">
    <name type="scientific">Solanum commersonii</name>
    <name type="common">Commerson's wild potato</name>
    <name type="synonym">Commerson's nightshade</name>
    <dbReference type="NCBI Taxonomy" id="4109"/>
    <lineage>
        <taxon>Eukaryota</taxon>
        <taxon>Viridiplantae</taxon>
        <taxon>Streptophyta</taxon>
        <taxon>Embryophyta</taxon>
        <taxon>Tracheophyta</taxon>
        <taxon>Spermatophyta</taxon>
        <taxon>Magnoliopsida</taxon>
        <taxon>eudicotyledons</taxon>
        <taxon>Gunneridae</taxon>
        <taxon>Pentapetalae</taxon>
        <taxon>asterids</taxon>
        <taxon>lamiids</taxon>
        <taxon>Solanales</taxon>
        <taxon>Solanaceae</taxon>
        <taxon>Solanoideae</taxon>
        <taxon>Solaneae</taxon>
        <taxon>Solanum</taxon>
    </lineage>
</organism>
<evidence type="ECO:0000256" key="1">
    <source>
        <dbReference type="SAM" id="MobiDB-lite"/>
    </source>
</evidence>
<dbReference type="EMBL" id="JACXVP010000012">
    <property type="protein sequence ID" value="KAG5572538.1"/>
    <property type="molecule type" value="Genomic_DNA"/>
</dbReference>
<comment type="caution">
    <text evidence="2">The sequence shown here is derived from an EMBL/GenBank/DDBJ whole genome shotgun (WGS) entry which is preliminary data.</text>
</comment>
<evidence type="ECO:0000313" key="3">
    <source>
        <dbReference type="Proteomes" id="UP000824120"/>
    </source>
</evidence>
<name>A0A9J5WAI6_SOLCO</name>
<keyword evidence="3" id="KW-1185">Reference proteome</keyword>
<feature type="compositionally biased region" description="Low complexity" evidence="1">
    <location>
        <begin position="57"/>
        <end position="66"/>
    </location>
</feature>